<dbReference type="PROSITE" id="PS50181">
    <property type="entry name" value="FBOX"/>
    <property type="match status" value="2"/>
</dbReference>
<dbReference type="PANTHER" id="PTHR44259:SF114">
    <property type="entry name" value="OS06G0707300 PROTEIN"/>
    <property type="match status" value="1"/>
</dbReference>
<dbReference type="Proteomes" id="UP001055439">
    <property type="component" value="Chromosome 7"/>
</dbReference>
<reference evidence="2" key="1">
    <citation type="submission" date="2022-05" db="EMBL/GenBank/DDBJ databases">
        <title>The Musa troglodytarum L. genome provides insights into the mechanism of non-climacteric behaviour and enrichment of carotenoids.</title>
        <authorList>
            <person name="Wang J."/>
        </authorList>
    </citation>
    <scope>NUCLEOTIDE SEQUENCE</scope>
    <source>
        <tissue evidence="2">Leaf</tissue>
    </source>
</reference>
<feature type="domain" description="F-box" evidence="1">
    <location>
        <begin position="396"/>
        <end position="443"/>
    </location>
</feature>
<evidence type="ECO:0000313" key="3">
    <source>
        <dbReference type="Proteomes" id="UP001055439"/>
    </source>
</evidence>
<dbReference type="EMBL" id="CP097509">
    <property type="protein sequence ID" value="URE20452.1"/>
    <property type="molecule type" value="Genomic_DNA"/>
</dbReference>
<gene>
    <name evidence="2" type="ORF">MUK42_12364</name>
</gene>
<name>A0A9E7KJ08_9LILI</name>
<dbReference type="InterPro" id="IPR036047">
    <property type="entry name" value="F-box-like_dom_sf"/>
</dbReference>
<dbReference type="SUPFAM" id="SSF50965">
    <property type="entry name" value="Galactose oxidase, central domain"/>
    <property type="match status" value="2"/>
</dbReference>
<keyword evidence="3" id="KW-1185">Reference proteome</keyword>
<evidence type="ECO:0000313" key="2">
    <source>
        <dbReference type="EMBL" id="URE20452.1"/>
    </source>
</evidence>
<organism evidence="2 3">
    <name type="scientific">Musa troglodytarum</name>
    <name type="common">fe'i banana</name>
    <dbReference type="NCBI Taxonomy" id="320322"/>
    <lineage>
        <taxon>Eukaryota</taxon>
        <taxon>Viridiplantae</taxon>
        <taxon>Streptophyta</taxon>
        <taxon>Embryophyta</taxon>
        <taxon>Tracheophyta</taxon>
        <taxon>Spermatophyta</taxon>
        <taxon>Magnoliopsida</taxon>
        <taxon>Liliopsida</taxon>
        <taxon>Zingiberales</taxon>
        <taxon>Musaceae</taxon>
        <taxon>Musa</taxon>
    </lineage>
</organism>
<feature type="domain" description="F-box" evidence="1">
    <location>
        <begin position="80"/>
        <end position="127"/>
    </location>
</feature>
<dbReference type="InterPro" id="IPR050942">
    <property type="entry name" value="F-box_BR-signaling"/>
</dbReference>
<sequence length="735" mass="84337">MEEAAMNCFSNTTTENTSTVVDEVTAETTCKHHPDLPLLDQMANCECQHGSNPNALPRLGLHGSSIAIHKNQKRETNVETRPTRHIPIDVVESILTRMNPKDAVRLGVVCKDWRAATIRFDPTTRRTPWLIIMKPMKTTCRLRSIVDKEVSFEIEFHGFPTERASFSCCSHGWLVSMPGILNPIHLLNPFSGAWLQLPVHELAPSFLCMSSAPTTRDCALLAHDHYNFLYVWRPGDESWTKLKGPFQHFSTILSFEGQFYTWDYCSGLLTIFQGLPFRLRELLSHPGSSDSIVKEKRQFRCVSPMSSAVSRNKDWDIKGDGTKKAVDDGVIAEVGVTVPTRERHHSELLFPLDQMRNHECQQDSITDALPPVPQKFAVATDKNRKREIDADADADAKPTRYIPIDIVESILMRMNPKYAVRLSVVCKDWRAVAARLEQIMRKTPWLIVSKYPKKTFRLRSVVNKEVSFKIKVDGFPMSRSMFFKCSYGWLVTDLDLCNPMILFNPFSGVWLELPAYDPTPSFLCMSSAPTAPDCILLAHDCIGRLYVWRPGHKFWTIEKGLLEDFDTMLSFEGKFYAWHWRTGCLTIFKVLPLWFRKLVVPCPMDFTSCREPIVSLVESCGNILLVCIMKRRRQPLVIHLFRLDLENKTWIKVKNLGDQALFMAVPNNHVTSISASEIGCSANCIYLSRVWKPFEHGEFSIYNMDNHSMESFLKFDKTRKKEYGYNRLWITPRFS</sequence>
<proteinExistence type="predicted"/>
<evidence type="ECO:0000259" key="1">
    <source>
        <dbReference type="PROSITE" id="PS50181"/>
    </source>
</evidence>
<protein>
    <submittedName>
        <fullName evidence="2">F-box Kelch-repeat protein</fullName>
    </submittedName>
</protein>
<dbReference type="Pfam" id="PF03478">
    <property type="entry name" value="Beta-prop_KIB1-4"/>
    <property type="match status" value="2"/>
</dbReference>
<dbReference type="InterPro" id="IPR001810">
    <property type="entry name" value="F-box_dom"/>
</dbReference>
<dbReference type="SUPFAM" id="SSF81383">
    <property type="entry name" value="F-box domain"/>
    <property type="match status" value="2"/>
</dbReference>
<dbReference type="AlphaFoldDB" id="A0A9E7KJ08"/>
<dbReference type="PANTHER" id="PTHR44259">
    <property type="entry name" value="OS07G0183000 PROTEIN-RELATED"/>
    <property type="match status" value="1"/>
</dbReference>
<dbReference type="OrthoDB" id="747496at2759"/>
<dbReference type="InterPro" id="IPR011043">
    <property type="entry name" value="Gal_Oxase/kelch_b-propeller"/>
</dbReference>
<dbReference type="SMART" id="SM00256">
    <property type="entry name" value="FBOX"/>
    <property type="match status" value="2"/>
</dbReference>
<dbReference type="Pfam" id="PF00646">
    <property type="entry name" value="F-box"/>
    <property type="match status" value="2"/>
</dbReference>
<accession>A0A9E7KJ08</accession>
<dbReference type="InterPro" id="IPR005174">
    <property type="entry name" value="KIB1-4_b-propeller"/>
</dbReference>